<dbReference type="InterPro" id="IPR035897">
    <property type="entry name" value="Toll_tir_struct_dom_sf"/>
</dbReference>
<dbReference type="eggNOG" id="ENOG5033SXA">
    <property type="taxonomic scope" value="Bacteria"/>
</dbReference>
<dbReference type="EMBL" id="CP001715">
    <property type="protein sequence ID" value="ACV36826.1"/>
    <property type="molecule type" value="Genomic_DNA"/>
</dbReference>
<proteinExistence type="predicted"/>
<reference evidence="2" key="2">
    <citation type="submission" date="2009-09" db="EMBL/GenBank/DDBJ databases">
        <title>Complete sequence of chromosome of Candidatus Accumulibacter phosphatis clade IIA str. UW-1.</title>
        <authorList>
            <consortium name="US DOE Joint Genome Institute"/>
            <person name="Martin H.G."/>
            <person name="Ivanova N."/>
            <person name="Kunin V."/>
            <person name="Warnecke F."/>
            <person name="Barry K."/>
            <person name="He S."/>
            <person name="Salamov A."/>
            <person name="Szeto E."/>
            <person name="Dalin E."/>
            <person name="Pangilinan J.L."/>
            <person name="Lapidus A."/>
            <person name="Lowry S."/>
            <person name="Kyrpides N.C."/>
            <person name="McMahon K.D."/>
            <person name="Hugenholtz P."/>
        </authorList>
    </citation>
    <scope>NUCLEOTIDE SEQUENCE [LARGE SCALE GENOMIC DNA]</scope>
    <source>
        <strain evidence="2">UW-1</strain>
    </source>
</reference>
<accession>C7RJY5</accession>
<dbReference type="Gene3D" id="3.40.50.10140">
    <property type="entry name" value="Toll/interleukin-1 receptor homology (TIR) domain"/>
    <property type="match status" value="1"/>
</dbReference>
<dbReference type="HOGENOM" id="CLU_544717_0_0_4"/>
<dbReference type="PROSITE" id="PS50104">
    <property type="entry name" value="TIR"/>
    <property type="match status" value="1"/>
</dbReference>
<dbReference type="OrthoDB" id="104289at2"/>
<evidence type="ECO:0000259" key="1">
    <source>
        <dbReference type="PROSITE" id="PS50104"/>
    </source>
</evidence>
<dbReference type="KEGG" id="app:CAP2UW1_3569"/>
<evidence type="ECO:0000313" key="2">
    <source>
        <dbReference type="EMBL" id="ACV36826.1"/>
    </source>
</evidence>
<name>C7RJY5_ACCRE</name>
<sequence>MPADESLDVFVSYAHADNGVALGTSSPVGWVTALAANLNEGPNVFRKRIFIDHALKPGDEFDSDLLAKVERSRLLLVLLSQNYVDSSWCGREIEHFVRTHSGDPEKPADVFVVEIFPFESLTAVPPIIHALRKRLIHAKFWYQPATAASPVLSGYPSPKDSGQEVAAHYWSVLNELRMAIDSRLRALRTTVLPASPAADTRRPDADGSARAAVAPLGTVLLADTTDDLELQRVAVRLALEPEGIVVLPDGDYVGFTPLEFDTALAADIARSGLFVQLLSPTAGRKGKGFAAPLPQLQFQRAQEARLPIMQWCERLPDKDQIGDPAHAGLFDTEFLRVTHLAAFKAEIIERLRAERARRERVAATAQMLPTAARTHRKLVFLDDLASLPVVSGRLRTIIREQQFDVRGLPPSAPLGNDGIDVKELLRPCRAGITIYADRSKYATAYNRLVYFLNQVAENSLEVERWGVYLEQGTVASEFGIESDDVVAVDEDGLGEFLRGL</sequence>
<dbReference type="AlphaFoldDB" id="C7RJY5"/>
<dbReference type="STRING" id="522306.CAP2UW1_3569"/>
<protein>
    <submittedName>
        <fullName evidence="2">TIR protein</fullName>
    </submittedName>
</protein>
<organism evidence="2">
    <name type="scientific">Accumulibacter regalis</name>
    <dbReference type="NCBI Taxonomy" id="522306"/>
    <lineage>
        <taxon>Bacteria</taxon>
        <taxon>Pseudomonadati</taxon>
        <taxon>Pseudomonadota</taxon>
        <taxon>Betaproteobacteria</taxon>
        <taxon>Candidatus Accumulibacter</taxon>
    </lineage>
</organism>
<dbReference type="SUPFAM" id="SSF52200">
    <property type="entry name" value="Toll/Interleukin receptor TIR domain"/>
    <property type="match status" value="1"/>
</dbReference>
<feature type="domain" description="TIR" evidence="1">
    <location>
        <begin position="5"/>
        <end position="148"/>
    </location>
</feature>
<dbReference type="SMART" id="SM00255">
    <property type="entry name" value="TIR"/>
    <property type="match status" value="1"/>
</dbReference>
<gene>
    <name evidence="2" type="ordered locus">CAP2UW1_3569</name>
</gene>
<reference evidence="2" key="1">
    <citation type="submission" date="2009-08" db="EMBL/GenBank/DDBJ databases">
        <authorList>
            <consortium name="US DOE Joint Genome Institute"/>
            <person name="Lucas S."/>
            <person name="Copeland A."/>
            <person name="Lapidus A."/>
            <person name="Glavina del Rio T."/>
            <person name="Dalin E."/>
            <person name="Tice H."/>
            <person name="Bruce D."/>
            <person name="Barry K."/>
            <person name="Pitluck S."/>
            <person name="Lowry S."/>
            <person name="Larimer F."/>
            <person name="Land M."/>
            <person name="Hauser L."/>
            <person name="Kyrpides N."/>
            <person name="Ivanova N."/>
            <person name="McMahon K.D."/>
            <person name="Hugenholtz P."/>
        </authorList>
    </citation>
    <scope>NUCLEOTIDE SEQUENCE</scope>
    <source>
        <strain evidence="2">UW-1</strain>
    </source>
</reference>
<dbReference type="Pfam" id="PF13676">
    <property type="entry name" value="TIR_2"/>
    <property type="match status" value="1"/>
</dbReference>
<dbReference type="GO" id="GO:0007165">
    <property type="term" value="P:signal transduction"/>
    <property type="evidence" value="ECO:0007669"/>
    <property type="project" value="InterPro"/>
</dbReference>
<dbReference type="InterPro" id="IPR000157">
    <property type="entry name" value="TIR_dom"/>
</dbReference>